<dbReference type="Pfam" id="PF07943">
    <property type="entry name" value="PBP5_C"/>
    <property type="match status" value="1"/>
</dbReference>
<dbReference type="UniPathway" id="UPA00219"/>
<organism evidence="18 19">
    <name type="scientific">Crenothrix polyspora</name>
    <dbReference type="NCBI Taxonomy" id="360316"/>
    <lineage>
        <taxon>Bacteria</taxon>
        <taxon>Pseudomonadati</taxon>
        <taxon>Pseudomonadota</taxon>
        <taxon>Gammaproteobacteria</taxon>
        <taxon>Methylococcales</taxon>
        <taxon>Crenotrichaceae</taxon>
        <taxon>Crenothrix</taxon>
    </lineage>
</organism>
<evidence type="ECO:0000259" key="17">
    <source>
        <dbReference type="SMART" id="SM00936"/>
    </source>
</evidence>
<evidence type="ECO:0000256" key="5">
    <source>
        <dbReference type="ARBA" id="ARBA00022645"/>
    </source>
</evidence>
<feature type="domain" description="Peptidase S11 D-Ala-D-Ala carboxypeptidase A C-terminal" evidence="17">
    <location>
        <begin position="297"/>
        <end position="387"/>
    </location>
</feature>
<dbReference type="InterPro" id="IPR012907">
    <property type="entry name" value="Peptidase_S11_C"/>
</dbReference>
<feature type="active site" description="Proton acceptor" evidence="13">
    <location>
        <position position="88"/>
    </location>
</feature>
<comment type="similarity">
    <text evidence="3 15">Belongs to the peptidase S11 family.</text>
</comment>
<comment type="catalytic activity">
    <reaction evidence="12">
        <text>Preferential cleavage: (Ac)2-L-Lys-D-Ala-|-D-Ala. Also transpeptidation of peptidyl-alanyl moieties that are N-acyl substituents of D-alanine.</text>
        <dbReference type="EC" id="3.4.16.4"/>
    </reaction>
</comment>
<comment type="function">
    <text evidence="1">Removes C-terminal D-alanyl residues from sugar-peptide cell wall precursors.</text>
</comment>
<protein>
    <recommendedName>
        <fullName evidence="4">serine-type D-Ala-D-Ala carboxypeptidase</fullName>
        <ecNumber evidence="4">3.4.16.4</ecNumber>
    </recommendedName>
</protein>
<dbReference type="GO" id="GO:0009252">
    <property type="term" value="P:peptidoglycan biosynthetic process"/>
    <property type="evidence" value="ECO:0007669"/>
    <property type="project" value="UniProtKB-UniPathway"/>
</dbReference>
<dbReference type="GO" id="GO:0009002">
    <property type="term" value="F:serine-type D-Ala-D-Ala carboxypeptidase activity"/>
    <property type="evidence" value="ECO:0007669"/>
    <property type="project" value="UniProtKB-EC"/>
</dbReference>
<proteinExistence type="inferred from homology"/>
<reference evidence="19" key="1">
    <citation type="submission" date="2017-02" db="EMBL/GenBank/DDBJ databases">
        <authorList>
            <person name="Daims H."/>
        </authorList>
    </citation>
    <scope>NUCLEOTIDE SEQUENCE [LARGE SCALE GENOMIC DNA]</scope>
</reference>
<dbReference type="InterPro" id="IPR015956">
    <property type="entry name" value="Peniciliin-bd_prot_C_sf"/>
</dbReference>
<dbReference type="PANTHER" id="PTHR21581">
    <property type="entry name" value="D-ALANYL-D-ALANINE CARBOXYPEPTIDASE"/>
    <property type="match status" value="1"/>
</dbReference>
<dbReference type="EMBL" id="FUKI01000098">
    <property type="protein sequence ID" value="SJM92127.1"/>
    <property type="molecule type" value="Genomic_DNA"/>
</dbReference>
<feature type="signal peptide" evidence="16">
    <location>
        <begin position="1"/>
        <end position="27"/>
    </location>
</feature>
<dbReference type="GO" id="GO:0006508">
    <property type="term" value="P:proteolysis"/>
    <property type="evidence" value="ECO:0007669"/>
    <property type="project" value="UniProtKB-KW"/>
</dbReference>
<dbReference type="AlphaFoldDB" id="A0A1R4H7I9"/>
<keyword evidence="10" id="KW-0573">Peptidoglycan synthesis</keyword>
<dbReference type="GO" id="GO:0071555">
    <property type="term" value="P:cell wall organization"/>
    <property type="evidence" value="ECO:0007669"/>
    <property type="project" value="UniProtKB-KW"/>
</dbReference>
<feature type="chain" id="PRO_5012096807" description="serine-type D-Ala-D-Ala carboxypeptidase" evidence="16">
    <location>
        <begin position="28"/>
        <end position="408"/>
    </location>
</feature>
<dbReference type="InterPro" id="IPR001967">
    <property type="entry name" value="Peptidase_S11_N"/>
</dbReference>
<feature type="active site" evidence="13">
    <location>
        <position position="145"/>
    </location>
</feature>
<keyword evidence="8 18" id="KW-0378">Hydrolase</keyword>
<evidence type="ECO:0000256" key="14">
    <source>
        <dbReference type="PIRSR" id="PIRSR618044-2"/>
    </source>
</evidence>
<keyword evidence="7 16" id="KW-0732">Signal</keyword>
<dbReference type="OrthoDB" id="9795979at2"/>
<gene>
    <name evidence="18" type="primary">dacC</name>
    <name evidence="18" type="ORF">CRENPOLYSF1_240054</name>
</gene>
<dbReference type="SUPFAM" id="SSF69189">
    <property type="entry name" value="Penicillin-binding protein associated domain"/>
    <property type="match status" value="1"/>
</dbReference>
<evidence type="ECO:0000256" key="8">
    <source>
        <dbReference type="ARBA" id="ARBA00022801"/>
    </source>
</evidence>
<evidence type="ECO:0000256" key="15">
    <source>
        <dbReference type="RuleBase" id="RU004016"/>
    </source>
</evidence>
<dbReference type="Proteomes" id="UP000195667">
    <property type="component" value="Unassembled WGS sequence"/>
</dbReference>
<evidence type="ECO:0000256" key="1">
    <source>
        <dbReference type="ARBA" id="ARBA00003217"/>
    </source>
</evidence>
<keyword evidence="6" id="KW-0645">Protease</keyword>
<sequence>MMPAKGFTHFHLFLACSLLSASSQILAEDAKIVPVPAAPVSLTEPGKFETPAPPTIAASSHILLDFHTGKILAENNADAKLAPASLTKIMTTYVVFKEIESGRLHLDDVATVSEKAWKTSGSKMFVQVNDRVKIEDLLQGVIIQSGNDASVTLAEHVAGDENTFAEMMNQNAARLGMVNTHFKNADGLPVEEHYTTARDLSILTRALIKEFPQHYKWFSQKEFTYNKITQQNRNLLLSRDGTVDGVKTGHTEEAGYCLVASALREEMRLISIVMGTKSQTARAVENQTLLNYGFRFFESHRLYEGNKALNEARIWKGQEKILPLGLAEDLYVTVPRRHYQDMKAVVNVDKKILAPVKVGDKFGSVDVTLKGEMLIKKDLIALKAVEKGSIFRRLIDSALQLMEKSDAK</sequence>
<keyword evidence="11" id="KW-0961">Cell wall biogenesis/degradation</keyword>
<feature type="binding site" evidence="14">
    <location>
        <position position="247"/>
    </location>
    <ligand>
        <name>substrate</name>
    </ligand>
</feature>
<feature type="active site" description="Acyl-ester intermediate" evidence="13">
    <location>
        <position position="85"/>
    </location>
</feature>
<evidence type="ECO:0000256" key="16">
    <source>
        <dbReference type="SAM" id="SignalP"/>
    </source>
</evidence>
<dbReference type="GO" id="GO:0008360">
    <property type="term" value="P:regulation of cell shape"/>
    <property type="evidence" value="ECO:0007669"/>
    <property type="project" value="UniProtKB-KW"/>
</dbReference>
<evidence type="ECO:0000256" key="11">
    <source>
        <dbReference type="ARBA" id="ARBA00023316"/>
    </source>
</evidence>
<dbReference type="SMART" id="SM00936">
    <property type="entry name" value="PBP5_C"/>
    <property type="match status" value="1"/>
</dbReference>
<evidence type="ECO:0000256" key="13">
    <source>
        <dbReference type="PIRSR" id="PIRSR618044-1"/>
    </source>
</evidence>
<evidence type="ECO:0000256" key="4">
    <source>
        <dbReference type="ARBA" id="ARBA00012448"/>
    </source>
</evidence>
<dbReference type="PROSITE" id="PS51257">
    <property type="entry name" value="PROKAR_LIPOPROTEIN"/>
    <property type="match status" value="1"/>
</dbReference>
<name>A0A1R4H7I9_9GAMM</name>
<accession>A0A1R4H7I9</accession>
<dbReference type="EC" id="3.4.16.4" evidence="4"/>
<evidence type="ECO:0000256" key="6">
    <source>
        <dbReference type="ARBA" id="ARBA00022670"/>
    </source>
</evidence>
<dbReference type="InterPro" id="IPR012338">
    <property type="entry name" value="Beta-lactam/transpept-like"/>
</dbReference>
<keyword evidence="9" id="KW-0133">Cell shape</keyword>
<evidence type="ECO:0000256" key="12">
    <source>
        <dbReference type="ARBA" id="ARBA00034000"/>
    </source>
</evidence>
<dbReference type="Gene3D" id="2.60.410.10">
    <property type="entry name" value="D-Ala-D-Ala carboxypeptidase, C-terminal domain"/>
    <property type="match status" value="1"/>
</dbReference>
<evidence type="ECO:0000256" key="7">
    <source>
        <dbReference type="ARBA" id="ARBA00022729"/>
    </source>
</evidence>
<evidence type="ECO:0000313" key="18">
    <source>
        <dbReference type="EMBL" id="SJM92127.1"/>
    </source>
</evidence>
<dbReference type="InterPro" id="IPR037167">
    <property type="entry name" value="Peptidase_S11_C_sf"/>
</dbReference>
<comment type="pathway">
    <text evidence="2">Cell wall biogenesis; peptidoglycan biosynthesis.</text>
</comment>
<evidence type="ECO:0000256" key="9">
    <source>
        <dbReference type="ARBA" id="ARBA00022960"/>
    </source>
</evidence>
<dbReference type="PANTHER" id="PTHR21581:SF6">
    <property type="entry name" value="TRAFFICKING PROTEIN PARTICLE COMPLEX SUBUNIT 12"/>
    <property type="match status" value="1"/>
</dbReference>
<keyword evidence="19" id="KW-1185">Reference proteome</keyword>
<evidence type="ECO:0000256" key="10">
    <source>
        <dbReference type="ARBA" id="ARBA00022984"/>
    </source>
</evidence>
<keyword evidence="5 18" id="KW-0121">Carboxypeptidase</keyword>
<dbReference type="PRINTS" id="PR00725">
    <property type="entry name" value="DADACBPTASE1"/>
</dbReference>
<dbReference type="Gene3D" id="3.40.710.10">
    <property type="entry name" value="DD-peptidase/beta-lactamase superfamily"/>
    <property type="match status" value="1"/>
</dbReference>
<evidence type="ECO:0000256" key="2">
    <source>
        <dbReference type="ARBA" id="ARBA00004752"/>
    </source>
</evidence>
<dbReference type="SUPFAM" id="SSF56601">
    <property type="entry name" value="beta-lactamase/transpeptidase-like"/>
    <property type="match status" value="1"/>
</dbReference>
<dbReference type="Pfam" id="PF00768">
    <property type="entry name" value="Peptidase_S11"/>
    <property type="match status" value="1"/>
</dbReference>
<evidence type="ECO:0000256" key="3">
    <source>
        <dbReference type="ARBA" id="ARBA00007164"/>
    </source>
</evidence>
<evidence type="ECO:0000313" key="19">
    <source>
        <dbReference type="Proteomes" id="UP000195667"/>
    </source>
</evidence>
<dbReference type="InterPro" id="IPR018044">
    <property type="entry name" value="Peptidase_S11"/>
</dbReference>